<dbReference type="PROSITE" id="PS50893">
    <property type="entry name" value="ABC_TRANSPORTER_2"/>
    <property type="match status" value="1"/>
</dbReference>
<dbReference type="PANTHER" id="PTHR42781">
    <property type="entry name" value="SPERMIDINE/PUTRESCINE IMPORT ATP-BINDING PROTEIN POTA"/>
    <property type="match status" value="1"/>
</dbReference>
<dbReference type="PANTHER" id="PTHR42781:SF4">
    <property type="entry name" value="SPERMIDINE_PUTRESCINE IMPORT ATP-BINDING PROTEIN POTA"/>
    <property type="match status" value="1"/>
</dbReference>
<dbReference type="PROSITE" id="PS00211">
    <property type="entry name" value="ABC_TRANSPORTER_1"/>
    <property type="match status" value="1"/>
</dbReference>
<evidence type="ECO:0000256" key="5">
    <source>
        <dbReference type="ARBA" id="ARBA00022967"/>
    </source>
</evidence>
<evidence type="ECO:0000313" key="10">
    <source>
        <dbReference type="Proteomes" id="UP000460272"/>
    </source>
</evidence>
<comment type="catalytic activity">
    <reaction evidence="7">
        <text>ATP + H2O + polyamine-[polyamine-binding protein]Side 1 = ADP + phosphate + polyamineSide 2 + [polyamine-binding protein]Side 1.</text>
        <dbReference type="EC" id="7.6.2.11"/>
    </reaction>
</comment>
<dbReference type="Pfam" id="PF08402">
    <property type="entry name" value="TOBE_2"/>
    <property type="match status" value="1"/>
</dbReference>
<evidence type="ECO:0000256" key="6">
    <source>
        <dbReference type="ARBA" id="ARBA00023136"/>
    </source>
</evidence>
<dbReference type="EC" id="7.6.2.11" evidence="7"/>
<dbReference type="InterPro" id="IPR003593">
    <property type="entry name" value="AAA+_ATPase"/>
</dbReference>
<dbReference type="AlphaFoldDB" id="A0A6P2C3N7"/>
<name>A0A6P2C3N7_9ACTN</name>
<comment type="function">
    <text evidence="7">Part of the ABC transporter complex PotABCD involved in spermidine/putrescine import. Responsible for energy coupling to the transport system.</text>
</comment>
<keyword evidence="4 7" id="KW-0067">ATP-binding</keyword>
<keyword evidence="3 7" id="KW-0547">Nucleotide-binding</keyword>
<evidence type="ECO:0000256" key="1">
    <source>
        <dbReference type="ARBA" id="ARBA00022448"/>
    </source>
</evidence>
<accession>A0A6P2C3N7</accession>
<evidence type="ECO:0000256" key="2">
    <source>
        <dbReference type="ARBA" id="ARBA00022475"/>
    </source>
</evidence>
<protein>
    <recommendedName>
        <fullName evidence="7">Spermidine/putrescine import ATP-binding protein PotA</fullName>
        <ecNumber evidence="7">7.6.2.11</ecNumber>
    </recommendedName>
</protein>
<dbReference type="SUPFAM" id="SSF50331">
    <property type="entry name" value="MOP-like"/>
    <property type="match status" value="1"/>
</dbReference>
<dbReference type="Gene3D" id="2.40.50.100">
    <property type="match status" value="1"/>
</dbReference>
<evidence type="ECO:0000256" key="3">
    <source>
        <dbReference type="ARBA" id="ARBA00022741"/>
    </source>
</evidence>
<dbReference type="GO" id="GO:0016887">
    <property type="term" value="F:ATP hydrolysis activity"/>
    <property type="evidence" value="ECO:0007669"/>
    <property type="project" value="InterPro"/>
</dbReference>
<sequence length="380" mass="40482">MSSAGSDGAYDVEFRAVTKRFGSLTAVNAVSLKVRKGEFLSLLGPSGCGKTTSLRMIAGFEQPDEGEIVIGGRDAVGVPPYRRDVNTVFQQYALFPHMSVLDNVAYGLKQRGAGRSERYAKARSALELVRMTGREKNRPSMLSGGQQQRVALARALVMSPRVLLLDEPLGALDLKLRKEMQIELKRIQEQVGITFIYVTHDQGEALSMSDRVAVMSNGVIEQLDEPRAIYDRPLTPFVADFIGDMNFLSGEVVEAADGGFAVSAGPGVVVRGRGVAARGTQVRVGIRPERIVAVAGAAAGTANSATAEVVAKMYLGDQIQIVAKLPGIADIVVREQRAVADPALDAVHPGDQIALSWDDAAPLLLGEAAPANTAGKQEET</sequence>
<dbReference type="Gene3D" id="3.40.50.300">
    <property type="entry name" value="P-loop containing nucleotide triphosphate hydrolases"/>
    <property type="match status" value="1"/>
</dbReference>
<dbReference type="GO" id="GO:0043190">
    <property type="term" value="C:ATP-binding cassette (ABC) transporter complex"/>
    <property type="evidence" value="ECO:0007669"/>
    <property type="project" value="InterPro"/>
</dbReference>
<evidence type="ECO:0000256" key="4">
    <source>
        <dbReference type="ARBA" id="ARBA00022840"/>
    </source>
</evidence>
<dbReference type="FunFam" id="3.40.50.300:FF:000133">
    <property type="entry name" value="Spermidine/putrescine import ATP-binding protein PotA"/>
    <property type="match status" value="1"/>
</dbReference>
<evidence type="ECO:0000259" key="8">
    <source>
        <dbReference type="PROSITE" id="PS50893"/>
    </source>
</evidence>
<dbReference type="EMBL" id="RPFW01000002">
    <property type="protein sequence ID" value="TVZ05086.1"/>
    <property type="molecule type" value="Genomic_DNA"/>
</dbReference>
<dbReference type="NCBIfam" id="TIGR01187">
    <property type="entry name" value="potA"/>
    <property type="match status" value="1"/>
</dbReference>
<comment type="subunit">
    <text evidence="7">The complex is composed of two ATP-binding proteins (PotA), two transmembrane proteins (PotB and PotC) and a solute-binding protein (PotD).</text>
</comment>
<evidence type="ECO:0000313" key="9">
    <source>
        <dbReference type="EMBL" id="TVZ05086.1"/>
    </source>
</evidence>
<proteinExistence type="inferred from homology"/>
<dbReference type="InterPro" id="IPR017871">
    <property type="entry name" value="ABC_transporter-like_CS"/>
</dbReference>
<dbReference type="SMART" id="SM00382">
    <property type="entry name" value="AAA"/>
    <property type="match status" value="1"/>
</dbReference>
<organism evidence="9 10">
    <name type="scientific">Trebonia kvetii</name>
    <dbReference type="NCBI Taxonomy" id="2480626"/>
    <lineage>
        <taxon>Bacteria</taxon>
        <taxon>Bacillati</taxon>
        <taxon>Actinomycetota</taxon>
        <taxon>Actinomycetes</taxon>
        <taxon>Streptosporangiales</taxon>
        <taxon>Treboniaceae</taxon>
        <taxon>Trebonia</taxon>
    </lineage>
</organism>
<reference evidence="9 10" key="1">
    <citation type="submission" date="2018-11" db="EMBL/GenBank/DDBJ databases">
        <title>Trebonia kvetii gen.nov., sp.nov., a novel acidophilic actinobacterium, and proposal of the new actinobacterial family Treboniaceae fam. nov.</title>
        <authorList>
            <person name="Rapoport D."/>
            <person name="Sagova-Mareckova M."/>
            <person name="Sedlacek I."/>
            <person name="Provaznik J."/>
            <person name="Kralova S."/>
            <person name="Pavlinic D."/>
            <person name="Benes V."/>
            <person name="Kopecky J."/>
        </authorList>
    </citation>
    <scope>NUCLEOTIDE SEQUENCE [LARGE SCALE GENOMIC DNA]</scope>
    <source>
        <strain evidence="9 10">15Tr583</strain>
    </source>
</reference>
<dbReference type="GO" id="GO:0015417">
    <property type="term" value="F:ABC-type polyamine transporter activity"/>
    <property type="evidence" value="ECO:0007669"/>
    <property type="project" value="UniProtKB-EC"/>
</dbReference>
<dbReference type="InterPro" id="IPR027417">
    <property type="entry name" value="P-loop_NTPase"/>
</dbReference>
<keyword evidence="1 7" id="KW-0813">Transport</keyword>
<keyword evidence="10" id="KW-1185">Reference proteome</keyword>
<dbReference type="InterPro" id="IPR008995">
    <property type="entry name" value="Mo/tungstate-bd_C_term_dom"/>
</dbReference>
<feature type="domain" description="ABC transporter" evidence="8">
    <location>
        <begin position="12"/>
        <end position="242"/>
    </location>
</feature>
<gene>
    <name evidence="7" type="primary">potA</name>
    <name evidence="9" type="ORF">EAS64_10755</name>
</gene>
<evidence type="ECO:0000256" key="7">
    <source>
        <dbReference type="RuleBase" id="RU364083"/>
    </source>
</evidence>
<dbReference type="GO" id="GO:0005524">
    <property type="term" value="F:ATP binding"/>
    <property type="evidence" value="ECO:0007669"/>
    <property type="project" value="UniProtKB-KW"/>
</dbReference>
<dbReference type="InterPro" id="IPR013611">
    <property type="entry name" value="Transp-assoc_OB_typ2"/>
</dbReference>
<dbReference type="OrthoDB" id="9802264at2"/>
<comment type="caution">
    <text evidence="9">The sequence shown here is derived from an EMBL/GenBank/DDBJ whole genome shotgun (WGS) entry which is preliminary data.</text>
</comment>
<comment type="similarity">
    <text evidence="7">Belongs to the ABC transporter superfamily. Spermidine/putrescine importer (TC 3.A.1.11.1) family.</text>
</comment>
<dbReference type="Pfam" id="PF00005">
    <property type="entry name" value="ABC_tran"/>
    <property type="match status" value="1"/>
</dbReference>
<keyword evidence="2 7" id="KW-1003">Cell membrane</keyword>
<dbReference type="InterPro" id="IPR005893">
    <property type="entry name" value="PotA-like"/>
</dbReference>
<dbReference type="RefSeq" id="WP_145852791.1">
    <property type="nucleotide sequence ID" value="NZ_RPFW01000002.1"/>
</dbReference>
<dbReference type="SUPFAM" id="SSF52540">
    <property type="entry name" value="P-loop containing nucleoside triphosphate hydrolases"/>
    <property type="match status" value="1"/>
</dbReference>
<dbReference type="InterPro" id="IPR050093">
    <property type="entry name" value="ABC_SmlMolc_Importer"/>
</dbReference>
<keyword evidence="5 7" id="KW-1278">Translocase</keyword>
<dbReference type="Proteomes" id="UP000460272">
    <property type="component" value="Unassembled WGS sequence"/>
</dbReference>
<keyword evidence="6 7" id="KW-0472">Membrane</keyword>
<dbReference type="InterPro" id="IPR003439">
    <property type="entry name" value="ABC_transporter-like_ATP-bd"/>
</dbReference>